<dbReference type="EMBL" id="MPKA01000037">
    <property type="protein sequence ID" value="OLU47810.1"/>
    <property type="molecule type" value="Genomic_DNA"/>
</dbReference>
<dbReference type="Proteomes" id="UP000186705">
    <property type="component" value="Unassembled WGS sequence"/>
</dbReference>
<dbReference type="InterPro" id="IPR045761">
    <property type="entry name" value="ODP_dom"/>
</dbReference>
<dbReference type="Gene3D" id="3.40.50.360">
    <property type="match status" value="1"/>
</dbReference>
<evidence type="ECO:0000256" key="1">
    <source>
        <dbReference type="ARBA" id="ARBA00007121"/>
    </source>
</evidence>
<dbReference type="InterPro" id="IPR001279">
    <property type="entry name" value="Metallo-B-lactamas"/>
</dbReference>
<dbReference type="SUPFAM" id="SSF56281">
    <property type="entry name" value="Metallo-hydrolase/oxidoreductase"/>
    <property type="match status" value="1"/>
</dbReference>
<dbReference type="PROSITE" id="PS50902">
    <property type="entry name" value="FLAVODOXIN_LIKE"/>
    <property type="match status" value="1"/>
</dbReference>
<dbReference type="OrthoDB" id="9807946at2"/>
<proteinExistence type="inferred from homology"/>
<dbReference type="InterPro" id="IPR008254">
    <property type="entry name" value="Flavodoxin/NO_synth"/>
</dbReference>
<comment type="similarity">
    <text evidence="1">In the N-terminal section; belongs to the zinc metallo-hydrolase group 3 family.</text>
</comment>
<dbReference type="SMART" id="SM00849">
    <property type="entry name" value="Lactamase_B"/>
    <property type="match status" value="1"/>
</dbReference>
<dbReference type="SUPFAM" id="SSF52218">
    <property type="entry name" value="Flavoproteins"/>
    <property type="match status" value="1"/>
</dbReference>
<dbReference type="InterPro" id="IPR016440">
    <property type="entry name" value="Rubredoxin-O_OxRdtase"/>
</dbReference>
<dbReference type="Gene3D" id="3.60.15.10">
    <property type="entry name" value="Ribonuclease Z/Hydroxyacylglutathione hydrolase-like"/>
    <property type="match status" value="1"/>
</dbReference>
<dbReference type="GO" id="GO:0016651">
    <property type="term" value="F:oxidoreductase activity, acting on NAD(P)H"/>
    <property type="evidence" value="ECO:0007669"/>
    <property type="project" value="UniProtKB-ARBA"/>
</dbReference>
<dbReference type="Pfam" id="PF00258">
    <property type="entry name" value="Flavodoxin_1"/>
    <property type="match status" value="1"/>
</dbReference>
<dbReference type="InterPro" id="IPR036866">
    <property type="entry name" value="RibonucZ/Hydroxyglut_hydro"/>
</dbReference>
<accession>A0A1U7NQC0</accession>
<dbReference type="Pfam" id="PF19583">
    <property type="entry name" value="ODP"/>
    <property type="match status" value="1"/>
</dbReference>
<name>A0A1U7NQC0_9FIRM</name>
<dbReference type="GeneID" id="78274570"/>
<dbReference type="RefSeq" id="WP_076340473.1">
    <property type="nucleotide sequence ID" value="NZ_CANTAN010000013.1"/>
</dbReference>
<dbReference type="GO" id="GO:0009055">
    <property type="term" value="F:electron transfer activity"/>
    <property type="evidence" value="ECO:0007669"/>
    <property type="project" value="InterPro"/>
</dbReference>
<protein>
    <submittedName>
        <fullName evidence="3">Flavodoxin</fullName>
    </submittedName>
</protein>
<dbReference type="PIRSF" id="PIRSF005243">
    <property type="entry name" value="ROO"/>
    <property type="match status" value="1"/>
</dbReference>
<dbReference type="GO" id="GO:0046872">
    <property type="term" value="F:metal ion binding"/>
    <property type="evidence" value="ECO:0007669"/>
    <property type="project" value="InterPro"/>
</dbReference>
<dbReference type="InterPro" id="IPR029039">
    <property type="entry name" value="Flavoprotein-like_sf"/>
</dbReference>
<dbReference type="PANTHER" id="PTHR43717:SF1">
    <property type="entry name" value="ANAEROBIC NITRIC OXIDE REDUCTASE FLAVORUBREDOXIN"/>
    <property type="match status" value="1"/>
</dbReference>
<evidence type="ECO:0000313" key="4">
    <source>
        <dbReference type="Proteomes" id="UP000186705"/>
    </source>
</evidence>
<gene>
    <name evidence="3" type="ORF">BO225_01220</name>
</gene>
<dbReference type="PANTHER" id="PTHR43717">
    <property type="entry name" value="ANAEROBIC NITRIC OXIDE REDUCTASE FLAVORUBREDOXIN"/>
    <property type="match status" value="1"/>
</dbReference>
<dbReference type="STRING" id="1862672.BO225_01220"/>
<keyword evidence="4" id="KW-1185">Reference proteome</keyword>
<evidence type="ECO:0000313" key="3">
    <source>
        <dbReference type="EMBL" id="OLU47810.1"/>
    </source>
</evidence>
<dbReference type="AlphaFoldDB" id="A0A1U7NQC0"/>
<sequence>MWSESIKFIGANDHTLDLFENQYPLEYGVSYNSYVILDDKVAVMDTIDIRESEAWLNTLKEELNGREVDYLIVSHMEPDHAANIDTLCKLYPNMKVVGNATTFTMINNFFEIDGLEQKKHVVKEGDTLSLGKHTLQFYMAPMVHWPEVMMTYVPEEKVLFSADAFGKFGTLDVEDDWATEARRYYFNIVGKYGMQVQTALKKLSGLEINVICPLHGPILTENLGYYLNLYNTWSSYQPEEDGVLIAYATIYGHTKEAAYDLKKMIEATGQKVKILELNRVPVSVAIGEAFRYSKLVLMSSSYDAGVFPAMELFLLELSHKNFQNRKVAIVENGSWAPSAGKTIKSYVEKWKNIDLVEPVITIRSKAKKADEEKLEALAKTI</sequence>
<comment type="caution">
    <text evidence="3">The sequence shown here is derived from an EMBL/GenBank/DDBJ whole genome shotgun (WGS) entry which is preliminary data.</text>
</comment>
<feature type="domain" description="Flavodoxin-like" evidence="2">
    <location>
        <begin position="243"/>
        <end position="381"/>
    </location>
</feature>
<evidence type="ECO:0000259" key="2">
    <source>
        <dbReference type="PROSITE" id="PS50902"/>
    </source>
</evidence>
<organism evidence="3 4">
    <name type="scientific">Dubosiella newyorkensis</name>
    <dbReference type="NCBI Taxonomy" id="1862672"/>
    <lineage>
        <taxon>Bacteria</taxon>
        <taxon>Bacillati</taxon>
        <taxon>Bacillota</taxon>
        <taxon>Erysipelotrichia</taxon>
        <taxon>Erysipelotrichales</taxon>
        <taxon>Erysipelotrichaceae</taxon>
        <taxon>Dubosiella</taxon>
    </lineage>
</organism>
<dbReference type="GO" id="GO:0010181">
    <property type="term" value="F:FMN binding"/>
    <property type="evidence" value="ECO:0007669"/>
    <property type="project" value="InterPro"/>
</dbReference>
<dbReference type="CDD" id="cd07709">
    <property type="entry name" value="flavodiiron_proteins_MBL-fold"/>
    <property type="match status" value="1"/>
</dbReference>
<reference evidence="3 4" key="1">
    <citation type="submission" date="2016-11" db="EMBL/GenBank/DDBJ databases">
        <title>Description of two novel members of the family Erysipelotrichaceae: Ileibacterium lipovorans gen. nov., sp. nov. and Dubosiella newyorkensis, gen. nov., sp. nov.</title>
        <authorList>
            <person name="Cox L.M."/>
            <person name="Sohn J."/>
            <person name="Tyrrell K.L."/>
            <person name="Citron D.M."/>
            <person name="Lawson P.A."/>
            <person name="Patel N.B."/>
            <person name="Iizumi T."/>
            <person name="Perez-Perez G.I."/>
            <person name="Goldstein E.J."/>
            <person name="Blaser M.J."/>
        </authorList>
    </citation>
    <scope>NUCLEOTIDE SEQUENCE [LARGE SCALE GENOMIC DNA]</scope>
    <source>
        <strain evidence="3 4">NYU-BL-A4</strain>
    </source>
</reference>